<dbReference type="InterPro" id="IPR007492">
    <property type="entry name" value="LytTR_DNA-bd_dom"/>
</dbReference>
<dbReference type="Gene3D" id="3.40.50.2300">
    <property type="match status" value="1"/>
</dbReference>
<accession>A0A6L9EEX3</accession>
<dbReference type="InterPro" id="IPR046947">
    <property type="entry name" value="LytR-like"/>
</dbReference>
<dbReference type="Pfam" id="PF04397">
    <property type="entry name" value="LytTR"/>
    <property type="match status" value="1"/>
</dbReference>
<dbReference type="GO" id="GO:0000156">
    <property type="term" value="F:phosphorelay response regulator activity"/>
    <property type="evidence" value="ECO:0007669"/>
    <property type="project" value="InterPro"/>
</dbReference>
<gene>
    <name evidence="4" type="ORF">GTQ38_14980</name>
</gene>
<evidence type="ECO:0000313" key="4">
    <source>
        <dbReference type="EMBL" id="NAS13320.1"/>
    </source>
</evidence>
<dbReference type="GO" id="GO:0003677">
    <property type="term" value="F:DNA binding"/>
    <property type="evidence" value="ECO:0007669"/>
    <property type="project" value="InterPro"/>
</dbReference>
<dbReference type="AlphaFoldDB" id="A0A6L9EEX3"/>
<dbReference type="PANTHER" id="PTHR37299:SF1">
    <property type="entry name" value="STAGE 0 SPORULATION PROTEIN A HOMOLOG"/>
    <property type="match status" value="1"/>
</dbReference>
<feature type="domain" description="Response regulatory" evidence="2">
    <location>
        <begin position="2"/>
        <end position="113"/>
    </location>
</feature>
<evidence type="ECO:0000313" key="5">
    <source>
        <dbReference type="Proteomes" id="UP000475249"/>
    </source>
</evidence>
<dbReference type="SUPFAM" id="SSF52172">
    <property type="entry name" value="CheY-like"/>
    <property type="match status" value="1"/>
</dbReference>
<dbReference type="SMART" id="SM00850">
    <property type="entry name" value="LytTR"/>
    <property type="match status" value="1"/>
</dbReference>
<reference evidence="4 5" key="1">
    <citation type="submission" date="2020-01" db="EMBL/GenBank/DDBJ databases">
        <title>Bacteria diversity of Porities sp.</title>
        <authorList>
            <person name="Wang G."/>
        </authorList>
    </citation>
    <scope>NUCLEOTIDE SEQUENCE [LARGE SCALE GENOMIC DNA]</scope>
    <source>
        <strain evidence="4 5">R33</strain>
    </source>
</reference>
<dbReference type="SMART" id="SM00448">
    <property type="entry name" value="REC"/>
    <property type="match status" value="1"/>
</dbReference>
<dbReference type="Gene3D" id="2.40.50.1020">
    <property type="entry name" value="LytTr DNA-binding domain"/>
    <property type="match status" value="1"/>
</dbReference>
<dbReference type="PANTHER" id="PTHR37299">
    <property type="entry name" value="TRANSCRIPTIONAL REGULATOR-RELATED"/>
    <property type="match status" value="1"/>
</dbReference>
<dbReference type="RefSeq" id="WP_161436357.1">
    <property type="nucleotide sequence ID" value="NZ_WXYO01000006.1"/>
</dbReference>
<dbReference type="Proteomes" id="UP000475249">
    <property type="component" value="Unassembled WGS sequence"/>
</dbReference>
<feature type="domain" description="HTH LytTR-type" evidence="3">
    <location>
        <begin position="137"/>
        <end position="235"/>
    </location>
</feature>
<name>A0A6L9EEX3_9FLAO</name>
<dbReference type="InterPro" id="IPR011006">
    <property type="entry name" value="CheY-like_superfamily"/>
</dbReference>
<sequence length="238" mass="27750">MNCLIVDDEPLAIKVIEAHLKEFKDLKLVAKCRSALQAFEIMEKQEIHLIFLDIEMPKLDGFSFLRSLNDPPLIVVTTAHRNYAPEGFELDVVDYLLKPISLKRMMQAISKVRRIYKGRRSMAEPPKIVQAEFSPYIFIRSERENVKVELNEILYVESLKNHVKIVTANKTYITLLSMGKMEDKLPRDIFMRVHRSFLVNRHHIENYTNTYVVIKRKSIPIGNSYRATVLEFLGKSQL</sequence>
<proteinExistence type="predicted"/>
<dbReference type="InterPro" id="IPR001789">
    <property type="entry name" value="Sig_transdc_resp-reg_receiver"/>
</dbReference>
<evidence type="ECO:0000259" key="2">
    <source>
        <dbReference type="PROSITE" id="PS50110"/>
    </source>
</evidence>
<keyword evidence="5" id="KW-1185">Reference proteome</keyword>
<comment type="caution">
    <text evidence="4">The sequence shown here is derived from an EMBL/GenBank/DDBJ whole genome shotgun (WGS) entry which is preliminary data.</text>
</comment>
<protein>
    <submittedName>
        <fullName evidence="4">Response regulator</fullName>
    </submittedName>
</protein>
<evidence type="ECO:0000259" key="3">
    <source>
        <dbReference type="PROSITE" id="PS50930"/>
    </source>
</evidence>
<dbReference type="PROSITE" id="PS50930">
    <property type="entry name" value="HTH_LYTTR"/>
    <property type="match status" value="1"/>
</dbReference>
<keyword evidence="1" id="KW-0597">Phosphoprotein</keyword>
<dbReference type="PROSITE" id="PS50110">
    <property type="entry name" value="RESPONSE_REGULATORY"/>
    <property type="match status" value="1"/>
</dbReference>
<evidence type="ECO:0000256" key="1">
    <source>
        <dbReference type="PROSITE-ProRule" id="PRU00169"/>
    </source>
</evidence>
<dbReference type="Pfam" id="PF00072">
    <property type="entry name" value="Response_reg"/>
    <property type="match status" value="1"/>
</dbReference>
<organism evidence="4 5">
    <name type="scientific">Poritiphilus flavus</name>
    <dbReference type="NCBI Taxonomy" id="2697053"/>
    <lineage>
        <taxon>Bacteria</taxon>
        <taxon>Pseudomonadati</taxon>
        <taxon>Bacteroidota</taxon>
        <taxon>Flavobacteriia</taxon>
        <taxon>Flavobacteriales</taxon>
        <taxon>Flavobacteriaceae</taxon>
        <taxon>Poritiphilus</taxon>
    </lineage>
</organism>
<dbReference type="EMBL" id="WXYO01000006">
    <property type="protein sequence ID" value="NAS13320.1"/>
    <property type="molecule type" value="Genomic_DNA"/>
</dbReference>
<feature type="modified residue" description="4-aspartylphosphate" evidence="1">
    <location>
        <position position="53"/>
    </location>
</feature>